<proteinExistence type="predicted"/>
<dbReference type="EMBL" id="BLLK01000069">
    <property type="protein sequence ID" value="GFH59837.1"/>
    <property type="molecule type" value="Genomic_DNA"/>
</dbReference>
<dbReference type="GO" id="GO:0003723">
    <property type="term" value="F:RNA binding"/>
    <property type="evidence" value="ECO:0007669"/>
    <property type="project" value="TreeGrafter"/>
</dbReference>
<sequence length="812" mass="92788">MRKGFLTTLLVASTIENGSSFQSSGRYIIHSSKQMTNKSTLMSTTSSQHTQNLEKEAPKEVSNYEWRANYHTSSRTQKRIKAAAKQRASPIVRASSVLKALLSQDPTRCNASNIVCALTLSAKIVPKKAQRRHEFRSLLHQTCDILHHLVANRMLNTRQLANAAWAIAKHYNSDNLVLPPTFNGKESIGSEENYAVSYAETLDLKQDEKYQQELKVLDTIDMIASQLLDTLDLELLSKNGNKGMNEVEMSMVCWAYAVIYPRSVPAGWEFPPRLGKMENVNEEQINVDGSYMQSEDEITFETLKDTENGWDKDYIQEEFRPTSLADFLFDGMSRAFTRPQSNGQSLLQQCQWKELSMIVWSFANRGYCQSNQSMNLILNLADLATARIEKASWVGNAGEILPRDLTTIAWALGILQSDNYNLTDALESYVNTLEDNVIDYSKSRPLEHWKSADCVQMAIALGHGRLDKIHLLEAIYKEALISMNRSLSMKVTDFKNGGYDDYFQDFELIVLLWVQARLYLTGDASSIFEEFTEVMPKYLLYRMHMSDGIAGKSLEEIQSAMSRIRIGSQEQANIAWSLTVLEKYHSKESIDLLKSIFMVCDKSCKDGEQIRLEHAHQLWQAICILEGDCPEAVKSVDSKTKQFMKNVWYQEKSRHKSSSARHRALSQTLDFMGVKHYNEHDEDIDLAIVLEEESKWTMTAEHGDVEASTQKVAVEFDGPTHFTKVPKTKPGEKPITPRALGHTVLKYKLLKQQGWNIVRIPFYEFDRIPFWASMERQRYLQRKLKTHPNLTFSGIDVSEYKAPVPNRKSRFD</sequence>
<dbReference type="InterPro" id="IPR013584">
    <property type="entry name" value="RAP"/>
</dbReference>
<evidence type="ECO:0000313" key="3">
    <source>
        <dbReference type="Proteomes" id="UP001054902"/>
    </source>
</evidence>
<keyword evidence="3" id="KW-1185">Reference proteome</keyword>
<dbReference type="GO" id="GO:0035770">
    <property type="term" value="C:ribonucleoprotein granule"/>
    <property type="evidence" value="ECO:0007669"/>
    <property type="project" value="TreeGrafter"/>
</dbReference>
<dbReference type="PROSITE" id="PS51286">
    <property type="entry name" value="RAP"/>
    <property type="match status" value="1"/>
</dbReference>
<dbReference type="GO" id="GO:0000963">
    <property type="term" value="P:mitochondrial RNA processing"/>
    <property type="evidence" value="ECO:0007669"/>
    <property type="project" value="TreeGrafter"/>
</dbReference>
<dbReference type="Pfam" id="PF08373">
    <property type="entry name" value="RAP"/>
    <property type="match status" value="1"/>
</dbReference>
<name>A0AAD3HDG5_9STRA</name>
<organism evidence="2 3">
    <name type="scientific">Chaetoceros tenuissimus</name>
    <dbReference type="NCBI Taxonomy" id="426638"/>
    <lineage>
        <taxon>Eukaryota</taxon>
        <taxon>Sar</taxon>
        <taxon>Stramenopiles</taxon>
        <taxon>Ochrophyta</taxon>
        <taxon>Bacillariophyta</taxon>
        <taxon>Coscinodiscophyceae</taxon>
        <taxon>Chaetocerotophycidae</taxon>
        <taxon>Chaetocerotales</taxon>
        <taxon>Chaetocerotaceae</taxon>
        <taxon>Chaetoceros</taxon>
    </lineage>
</organism>
<dbReference type="GO" id="GO:0005759">
    <property type="term" value="C:mitochondrial matrix"/>
    <property type="evidence" value="ECO:0007669"/>
    <property type="project" value="TreeGrafter"/>
</dbReference>
<comment type="caution">
    <text evidence="2">The sequence shown here is derived from an EMBL/GenBank/DDBJ whole genome shotgun (WGS) entry which is preliminary data.</text>
</comment>
<evidence type="ECO:0000313" key="2">
    <source>
        <dbReference type="EMBL" id="GFH59837.1"/>
    </source>
</evidence>
<dbReference type="InterPro" id="IPR050870">
    <property type="entry name" value="FAST_kinase"/>
</dbReference>
<dbReference type="GO" id="GO:0044528">
    <property type="term" value="P:regulation of mitochondrial mRNA stability"/>
    <property type="evidence" value="ECO:0007669"/>
    <property type="project" value="TreeGrafter"/>
</dbReference>
<evidence type="ECO:0000259" key="1">
    <source>
        <dbReference type="PROSITE" id="PS51286"/>
    </source>
</evidence>
<dbReference type="SMART" id="SM00952">
    <property type="entry name" value="RAP"/>
    <property type="match status" value="1"/>
</dbReference>
<dbReference type="PANTHER" id="PTHR21228">
    <property type="entry name" value="FAST LEU-RICH DOMAIN-CONTAINING"/>
    <property type="match status" value="1"/>
</dbReference>
<reference evidence="2 3" key="1">
    <citation type="journal article" date="2021" name="Sci. Rep.">
        <title>The genome of the diatom Chaetoceros tenuissimus carries an ancient integrated fragment of an extant virus.</title>
        <authorList>
            <person name="Hongo Y."/>
            <person name="Kimura K."/>
            <person name="Takaki Y."/>
            <person name="Yoshida Y."/>
            <person name="Baba S."/>
            <person name="Kobayashi G."/>
            <person name="Nagasaki K."/>
            <person name="Hano T."/>
            <person name="Tomaru Y."/>
        </authorList>
    </citation>
    <scope>NUCLEOTIDE SEQUENCE [LARGE SCALE GENOMIC DNA]</scope>
    <source>
        <strain evidence="2 3">NIES-3715</strain>
    </source>
</reference>
<dbReference type="Proteomes" id="UP001054902">
    <property type="component" value="Unassembled WGS sequence"/>
</dbReference>
<gene>
    <name evidence="2" type="ORF">CTEN210_16313</name>
</gene>
<dbReference type="PANTHER" id="PTHR21228:SF40">
    <property type="entry name" value="LD45607P"/>
    <property type="match status" value="1"/>
</dbReference>
<dbReference type="AlphaFoldDB" id="A0AAD3HDG5"/>
<feature type="domain" description="RAP" evidence="1">
    <location>
        <begin position="712"/>
        <end position="782"/>
    </location>
</feature>
<accession>A0AAD3HDG5</accession>
<protein>
    <recommendedName>
        <fullName evidence="1">RAP domain-containing protein</fullName>
    </recommendedName>
</protein>